<keyword evidence="2" id="KW-0812">Transmembrane</keyword>
<gene>
    <name evidence="3" type="ORF">JOM49_000158</name>
</gene>
<feature type="region of interest" description="Disordered" evidence="1">
    <location>
        <begin position="160"/>
        <end position="190"/>
    </location>
</feature>
<dbReference type="RefSeq" id="WP_209662265.1">
    <property type="nucleotide sequence ID" value="NZ_JAGGMS010000001.1"/>
</dbReference>
<comment type="caution">
    <text evidence="3">The sequence shown here is derived from an EMBL/GenBank/DDBJ whole genome shotgun (WGS) entry which is preliminary data.</text>
</comment>
<feature type="transmembrane region" description="Helical" evidence="2">
    <location>
        <begin position="128"/>
        <end position="151"/>
    </location>
</feature>
<evidence type="ECO:0008006" key="5">
    <source>
        <dbReference type="Google" id="ProtNLM"/>
    </source>
</evidence>
<feature type="transmembrane region" description="Helical" evidence="2">
    <location>
        <begin position="59"/>
        <end position="77"/>
    </location>
</feature>
<keyword evidence="4" id="KW-1185">Reference proteome</keyword>
<evidence type="ECO:0000256" key="1">
    <source>
        <dbReference type="SAM" id="MobiDB-lite"/>
    </source>
</evidence>
<name>A0ABS4PGV1_9PSEU</name>
<feature type="transmembrane region" description="Helical" evidence="2">
    <location>
        <begin position="89"/>
        <end position="108"/>
    </location>
</feature>
<sequence length="190" mass="20085">MTRLRPTTRKWLLFVHVVASVGWVGVELSIMALGAVGLLSDDTAVVRGVQLSAATLGELFYLPASLLTLVSGIALGLGTKWGLVRYWWVLLKTVITLALTIGGNLAVVPEFADAADKAARGEPIGDTAVMLFTAMSAGLTLLLIATLLSFFKPGGKVNRRAKNTVGPRQGRRRGAATDRVDVHGVGAHRG</sequence>
<protein>
    <recommendedName>
        <fullName evidence="5">DUF2269 domain-containing protein</fullName>
    </recommendedName>
</protein>
<dbReference type="EMBL" id="JAGGMS010000001">
    <property type="protein sequence ID" value="MBP2178632.1"/>
    <property type="molecule type" value="Genomic_DNA"/>
</dbReference>
<evidence type="ECO:0000313" key="4">
    <source>
        <dbReference type="Proteomes" id="UP000741013"/>
    </source>
</evidence>
<organism evidence="3 4">
    <name type="scientific">Amycolatopsis magusensis</name>
    <dbReference type="NCBI Taxonomy" id="882444"/>
    <lineage>
        <taxon>Bacteria</taxon>
        <taxon>Bacillati</taxon>
        <taxon>Actinomycetota</taxon>
        <taxon>Actinomycetes</taxon>
        <taxon>Pseudonocardiales</taxon>
        <taxon>Pseudonocardiaceae</taxon>
        <taxon>Amycolatopsis</taxon>
    </lineage>
</organism>
<accession>A0ABS4PGV1</accession>
<evidence type="ECO:0000313" key="3">
    <source>
        <dbReference type="EMBL" id="MBP2178632.1"/>
    </source>
</evidence>
<feature type="transmembrane region" description="Helical" evidence="2">
    <location>
        <begin position="12"/>
        <end position="39"/>
    </location>
</feature>
<keyword evidence="2" id="KW-0472">Membrane</keyword>
<reference evidence="3 4" key="1">
    <citation type="submission" date="2021-03" db="EMBL/GenBank/DDBJ databases">
        <title>Sequencing the genomes of 1000 actinobacteria strains.</title>
        <authorList>
            <person name="Klenk H.-P."/>
        </authorList>
    </citation>
    <scope>NUCLEOTIDE SEQUENCE [LARGE SCALE GENOMIC DNA]</scope>
    <source>
        <strain evidence="3 4">DSM 45510</strain>
    </source>
</reference>
<proteinExistence type="predicted"/>
<dbReference type="Proteomes" id="UP000741013">
    <property type="component" value="Unassembled WGS sequence"/>
</dbReference>
<keyword evidence="2" id="KW-1133">Transmembrane helix</keyword>
<evidence type="ECO:0000256" key="2">
    <source>
        <dbReference type="SAM" id="Phobius"/>
    </source>
</evidence>